<dbReference type="CDD" id="cd00118">
    <property type="entry name" value="LysM"/>
    <property type="match status" value="1"/>
</dbReference>
<proteinExistence type="predicted"/>
<evidence type="ECO:0000313" key="5">
    <source>
        <dbReference type="Proteomes" id="UP000009047"/>
    </source>
</evidence>
<dbReference type="CAZy" id="CBM50">
    <property type="family name" value="Carbohydrate-Binding Module Family 50"/>
</dbReference>
<feature type="region of interest" description="Disordered" evidence="1">
    <location>
        <begin position="149"/>
        <end position="177"/>
    </location>
</feature>
<dbReference type="STRING" id="644282.Deba_2410"/>
<dbReference type="SUPFAM" id="SSF54106">
    <property type="entry name" value="LysM domain"/>
    <property type="match status" value="1"/>
</dbReference>
<dbReference type="InterPro" id="IPR036779">
    <property type="entry name" value="LysM_dom_sf"/>
</dbReference>
<dbReference type="AlphaFoldDB" id="E1QJM9"/>
<keyword evidence="2" id="KW-0812">Transmembrane</keyword>
<keyword evidence="2" id="KW-0472">Membrane</keyword>
<dbReference type="Proteomes" id="UP000009047">
    <property type="component" value="Chromosome"/>
</dbReference>
<dbReference type="eggNOG" id="COG1388">
    <property type="taxonomic scope" value="Bacteria"/>
</dbReference>
<dbReference type="HOGENOM" id="CLU_1248961_0_0_7"/>
<dbReference type="RefSeq" id="WP_013259211.1">
    <property type="nucleotide sequence ID" value="NC_014365.1"/>
</dbReference>
<dbReference type="Pfam" id="PF01476">
    <property type="entry name" value="LysM"/>
    <property type="match status" value="1"/>
</dbReference>
<evidence type="ECO:0000259" key="3">
    <source>
        <dbReference type="PROSITE" id="PS51782"/>
    </source>
</evidence>
<name>E1QJM9_DESB2</name>
<dbReference type="InterPro" id="IPR018392">
    <property type="entry name" value="LysM"/>
</dbReference>
<accession>E1QJM9</accession>
<dbReference type="PANTHER" id="PTHR33734">
    <property type="entry name" value="LYSM DOMAIN-CONTAINING GPI-ANCHORED PROTEIN 2"/>
    <property type="match status" value="1"/>
</dbReference>
<dbReference type="KEGG" id="dbr:Deba_2410"/>
<feature type="transmembrane region" description="Helical" evidence="2">
    <location>
        <begin position="53"/>
        <end position="75"/>
    </location>
</feature>
<dbReference type="OrthoDB" id="3809801at2"/>
<keyword evidence="2" id="KW-1133">Transmembrane helix</keyword>
<dbReference type="PANTHER" id="PTHR33734:SF22">
    <property type="entry name" value="MEMBRANE-BOUND LYTIC MUREIN TRANSGLYCOSYLASE D"/>
    <property type="match status" value="1"/>
</dbReference>
<reference evidence="4 5" key="1">
    <citation type="journal article" date="2010" name="Stand. Genomic Sci.">
        <title>Complete genome sequence of Desulfarculus baarsii type strain (2st14).</title>
        <authorList>
            <person name="Sun H."/>
            <person name="Spring S."/>
            <person name="Lapidus A."/>
            <person name="Davenport K."/>
            <person name="Del Rio T.G."/>
            <person name="Tice H."/>
            <person name="Nolan M."/>
            <person name="Copeland A."/>
            <person name="Cheng J.F."/>
            <person name="Lucas S."/>
            <person name="Tapia R."/>
            <person name="Goodwin L."/>
            <person name="Pitluck S."/>
            <person name="Ivanova N."/>
            <person name="Pagani I."/>
            <person name="Mavromatis K."/>
            <person name="Ovchinnikova G."/>
            <person name="Pati A."/>
            <person name="Chen A."/>
            <person name="Palaniappan K."/>
            <person name="Hauser L."/>
            <person name="Chang Y.J."/>
            <person name="Jeffries C.D."/>
            <person name="Detter J.C."/>
            <person name="Han C."/>
            <person name="Rohde M."/>
            <person name="Brambilla E."/>
            <person name="Goker M."/>
            <person name="Woyke T."/>
            <person name="Bristow J."/>
            <person name="Eisen J.A."/>
            <person name="Markowitz V."/>
            <person name="Hugenholtz P."/>
            <person name="Kyrpides N.C."/>
            <person name="Klenk H.P."/>
            <person name="Land M."/>
        </authorList>
    </citation>
    <scope>NUCLEOTIDE SEQUENCE [LARGE SCALE GENOMIC DNA]</scope>
    <source>
        <strain evidence="5">ATCC 33931 / DSM 2075 / LMG 7858 / VKM B-1802 / 2st14</strain>
    </source>
</reference>
<dbReference type="EMBL" id="CP002085">
    <property type="protein sequence ID" value="ADK85772.1"/>
    <property type="molecule type" value="Genomic_DNA"/>
</dbReference>
<evidence type="ECO:0000256" key="1">
    <source>
        <dbReference type="SAM" id="MobiDB-lite"/>
    </source>
</evidence>
<dbReference type="GO" id="GO:0008932">
    <property type="term" value="F:lytic endotransglycosylase activity"/>
    <property type="evidence" value="ECO:0007669"/>
    <property type="project" value="TreeGrafter"/>
</dbReference>
<sequence>MNDRFTGNGPGLDASSPSFGADGPSLDSGDFSPRQANANPLPPAKPTTTPPPLGLVALACSVAALLLSLFTLWLVPGEAPAPPPPPPQPQNIVGKPPQPAQMSAIAARLGRLEQQVVVLARGNRPAADSGDVTQLRRQIQQLQAAVAELSSRPASQPKRAAKAKAESAPSAKSVTHTVRRGQTLTAIATQYGVSVADLKKWNNIKGQNILIGQKLTINKAR</sequence>
<gene>
    <name evidence="4" type="ordered locus">Deba_2410</name>
</gene>
<evidence type="ECO:0000256" key="2">
    <source>
        <dbReference type="SAM" id="Phobius"/>
    </source>
</evidence>
<dbReference type="Gene3D" id="3.10.350.10">
    <property type="entry name" value="LysM domain"/>
    <property type="match status" value="1"/>
</dbReference>
<dbReference type="PROSITE" id="PS51782">
    <property type="entry name" value="LYSM"/>
    <property type="match status" value="1"/>
</dbReference>
<feature type="domain" description="LysM" evidence="3">
    <location>
        <begin position="174"/>
        <end position="217"/>
    </location>
</feature>
<dbReference type="SMART" id="SM00257">
    <property type="entry name" value="LysM"/>
    <property type="match status" value="1"/>
</dbReference>
<evidence type="ECO:0000313" key="4">
    <source>
        <dbReference type="EMBL" id="ADK85772.1"/>
    </source>
</evidence>
<keyword evidence="5" id="KW-1185">Reference proteome</keyword>
<feature type="region of interest" description="Disordered" evidence="1">
    <location>
        <begin position="1"/>
        <end position="48"/>
    </location>
</feature>
<organism evidence="4 5">
    <name type="scientific">Desulfarculus baarsii (strain ATCC 33931 / DSM 2075 / LMG 7858 / VKM B-1802 / 2st14)</name>
    <dbReference type="NCBI Taxonomy" id="644282"/>
    <lineage>
        <taxon>Bacteria</taxon>
        <taxon>Pseudomonadati</taxon>
        <taxon>Thermodesulfobacteriota</taxon>
        <taxon>Desulfarculia</taxon>
        <taxon>Desulfarculales</taxon>
        <taxon>Desulfarculaceae</taxon>
        <taxon>Desulfarculus</taxon>
    </lineage>
</organism>
<protein>
    <submittedName>
        <fullName evidence="4">Peptidoglycan-binding lysin domain protein</fullName>
    </submittedName>
</protein>